<comment type="caution">
    <text evidence="1">The sequence shown here is derived from an EMBL/GenBank/DDBJ whole genome shotgun (WGS) entry which is preliminary data.</text>
</comment>
<sequence length="61" mass="6595">SYRSNLGLFKVANLRDRIAIPSLEKSEGANGGHLLGDRHNEKVVAVQPRPTVALNIESKSA</sequence>
<evidence type="ECO:0000313" key="2">
    <source>
        <dbReference type="EMBL" id="GAI34109.1"/>
    </source>
</evidence>
<name>X1LVR0_9ZZZZ</name>
<protein>
    <submittedName>
        <fullName evidence="1">Uncharacterized protein</fullName>
    </submittedName>
</protein>
<organism evidence="1">
    <name type="scientific">marine sediment metagenome</name>
    <dbReference type="NCBI Taxonomy" id="412755"/>
    <lineage>
        <taxon>unclassified sequences</taxon>
        <taxon>metagenomes</taxon>
        <taxon>ecological metagenomes</taxon>
    </lineage>
</organism>
<dbReference type="AlphaFoldDB" id="X1LVR0"/>
<proteinExistence type="predicted"/>
<evidence type="ECO:0000313" key="1">
    <source>
        <dbReference type="EMBL" id="GAI23163.1"/>
    </source>
</evidence>
<accession>X1LVR0</accession>
<dbReference type="EMBL" id="BARV01020065">
    <property type="protein sequence ID" value="GAI23163.1"/>
    <property type="molecule type" value="Genomic_DNA"/>
</dbReference>
<feature type="non-terminal residue" evidence="1">
    <location>
        <position position="1"/>
    </location>
</feature>
<dbReference type="EMBL" id="BARV01031103">
    <property type="protein sequence ID" value="GAI34109.1"/>
    <property type="molecule type" value="Genomic_DNA"/>
</dbReference>
<reference evidence="1" key="1">
    <citation type="journal article" date="2014" name="Front. Microbiol.">
        <title>High frequency of phylogenetically diverse reductive dehalogenase-homologous genes in deep subseafloor sedimentary metagenomes.</title>
        <authorList>
            <person name="Kawai M."/>
            <person name="Futagami T."/>
            <person name="Toyoda A."/>
            <person name="Takaki Y."/>
            <person name="Nishi S."/>
            <person name="Hori S."/>
            <person name="Arai W."/>
            <person name="Tsubouchi T."/>
            <person name="Morono Y."/>
            <person name="Uchiyama I."/>
            <person name="Ito T."/>
            <person name="Fujiyama A."/>
            <person name="Inagaki F."/>
            <person name="Takami H."/>
        </authorList>
    </citation>
    <scope>NUCLEOTIDE SEQUENCE</scope>
    <source>
        <strain evidence="1">Expedition CK06-06</strain>
    </source>
</reference>
<gene>
    <name evidence="1" type="ORF">S06H3_33594</name>
    <name evidence="2" type="ORF">S06H3_49274</name>
</gene>